<dbReference type="GO" id="GO:0016787">
    <property type="term" value="F:hydrolase activity"/>
    <property type="evidence" value="ECO:0007669"/>
    <property type="project" value="UniProtKB-KW"/>
</dbReference>
<evidence type="ECO:0000259" key="1">
    <source>
        <dbReference type="SMART" id="SM00849"/>
    </source>
</evidence>
<dbReference type="SMR" id="A0A5M7CCQ1"/>
<comment type="caution">
    <text evidence="2">The sequence shown here is derived from an EMBL/GenBank/DDBJ whole genome shotgun (WGS) entry which is preliminary data.</text>
</comment>
<gene>
    <name evidence="2" type="ORF">F1721_01855</name>
</gene>
<dbReference type="AlphaFoldDB" id="A0A5M7CCQ1"/>
<organism evidence="2 3">
    <name type="scientific">Saccharopolyspora hirsuta</name>
    <dbReference type="NCBI Taxonomy" id="1837"/>
    <lineage>
        <taxon>Bacteria</taxon>
        <taxon>Bacillati</taxon>
        <taxon>Actinomycetota</taxon>
        <taxon>Actinomycetes</taxon>
        <taxon>Pseudonocardiales</taxon>
        <taxon>Pseudonocardiaceae</taxon>
        <taxon>Saccharopolyspora</taxon>
    </lineage>
</organism>
<dbReference type="SMART" id="SM00849">
    <property type="entry name" value="Lactamase_B"/>
    <property type="match status" value="1"/>
</dbReference>
<dbReference type="PANTHER" id="PTHR23131">
    <property type="entry name" value="ENDORIBONUCLEASE LACTB2"/>
    <property type="match status" value="1"/>
</dbReference>
<evidence type="ECO:0000313" key="3">
    <source>
        <dbReference type="Proteomes" id="UP000323946"/>
    </source>
</evidence>
<protein>
    <submittedName>
        <fullName evidence="2">MBL fold metallo-hydrolase</fullName>
    </submittedName>
</protein>
<dbReference type="Pfam" id="PF00753">
    <property type="entry name" value="Lactamase_B"/>
    <property type="match status" value="1"/>
</dbReference>
<dbReference type="EMBL" id="VWPH01000001">
    <property type="protein sequence ID" value="KAA5838217.1"/>
    <property type="molecule type" value="Genomic_DNA"/>
</dbReference>
<dbReference type="InterPro" id="IPR050662">
    <property type="entry name" value="Sec-metab_biosynth-thioest"/>
</dbReference>
<evidence type="ECO:0000313" key="2">
    <source>
        <dbReference type="EMBL" id="KAA5838217.1"/>
    </source>
</evidence>
<dbReference type="RefSeq" id="WP_150064723.1">
    <property type="nucleotide sequence ID" value="NZ_VWPH01000001.1"/>
</dbReference>
<dbReference type="Gene3D" id="3.60.15.10">
    <property type="entry name" value="Ribonuclease Z/Hydroxyacylglutathione hydrolase-like"/>
    <property type="match status" value="1"/>
</dbReference>
<dbReference type="InterPro" id="IPR036388">
    <property type="entry name" value="WH-like_DNA-bd_sf"/>
</dbReference>
<sequence length="340" mass="37472">MGDSRHEWMQPGAHEVAPGVHRIPLPLPNDGLRAVNVYAIADGDALTLVDGGWALDEAREQLSAGLRQIGAGLGDIRRFLVTHAHRDHYTQAVALRREYGSRVLLGEGEQPTLRTLMRPDHVALEKQVEMLAACGAKPVRDAVIAARGSKRPTTGWEDPDEWITESTDVSLADRPLRALPTPGHTRGHVVFIDDASELLFAGDHVLPHITPSIGFEQAPSELPLRDYMASLRLVRAMPDMRLLPAHGPVTDSAHRRIDELLDHHDRRLADTAAVVERGASTAYETARGLTWTRREHALDDLDPYNQMLAVLETAAHLDVLVLQSKLRAETIDGVKHYACS</sequence>
<dbReference type="OrthoDB" id="2971563at2"/>
<dbReference type="InterPro" id="IPR001279">
    <property type="entry name" value="Metallo-B-lactamas"/>
</dbReference>
<feature type="domain" description="Metallo-beta-lactamase" evidence="1">
    <location>
        <begin position="34"/>
        <end position="246"/>
    </location>
</feature>
<reference evidence="2 3" key="1">
    <citation type="submission" date="2019-09" db="EMBL/GenBank/DDBJ databases">
        <title>Draft genome sequence of the thermophilic Saccharopolyspora hirsuta VKM Ac-666T.</title>
        <authorList>
            <person name="Lobastova T.G."/>
            <person name="Fokina V."/>
            <person name="Bragin E.Y."/>
            <person name="Shtratnikova V.Y."/>
            <person name="Starodumova I.P."/>
            <person name="Tarlachkov S.V."/>
            <person name="Donova M.V."/>
        </authorList>
    </citation>
    <scope>NUCLEOTIDE SEQUENCE [LARGE SCALE GENOMIC DNA]</scope>
    <source>
        <strain evidence="2 3">VKM Ac-666</strain>
    </source>
</reference>
<accession>A0A5M7CCQ1</accession>
<dbReference type="PANTHER" id="PTHR23131:SF4">
    <property type="entry name" value="METALLO-BETA-LACTAMASE SUPERFAMILY POTEIN"/>
    <property type="match status" value="1"/>
</dbReference>
<keyword evidence="2" id="KW-0378">Hydrolase</keyword>
<dbReference type="Gene3D" id="1.10.10.10">
    <property type="entry name" value="Winged helix-like DNA-binding domain superfamily/Winged helix DNA-binding domain"/>
    <property type="match status" value="1"/>
</dbReference>
<dbReference type="Proteomes" id="UP000323946">
    <property type="component" value="Unassembled WGS sequence"/>
</dbReference>
<dbReference type="SUPFAM" id="SSF56281">
    <property type="entry name" value="Metallo-hydrolase/oxidoreductase"/>
    <property type="match status" value="1"/>
</dbReference>
<name>A0A5M7CCQ1_SACHI</name>
<dbReference type="InterPro" id="IPR036866">
    <property type="entry name" value="RibonucZ/Hydroxyglut_hydro"/>
</dbReference>
<proteinExistence type="predicted"/>
<keyword evidence="3" id="KW-1185">Reference proteome</keyword>